<accession>A0A0A0J085</accession>
<dbReference type="AlphaFoldDB" id="A0A0A0J085"/>
<dbReference type="Proteomes" id="UP000030002">
    <property type="component" value="Unassembled WGS sequence"/>
</dbReference>
<evidence type="ECO:0000313" key="1">
    <source>
        <dbReference type="EMBL" id="KGN30850.1"/>
    </source>
</evidence>
<protein>
    <submittedName>
        <fullName evidence="1">Uncharacterized protein</fullName>
    </submittedName>
</protein>
<proteinExistence type="predicted"/>
<name>A0A0A0J085_9MICO</name>
<reference evidence="1 2" key="1">
    <citation type="submission" date="2013-08" db="EMBL/GenBank/DDBJ databases">
        <title>The genome sequence of Knoellia sinensis.</title>
        <authorList>
            <person name="Zhu W."/>
            <person name="Wang G."/>
        </authorList>
    </citation>
    <scope>NUCLEOTIDE SEQUENCE [LARGE SCALE GENOMIC DNA]</scope>
    <source>
        <strain evidence="1 2">KCTC 19936</strain>
    </source>
</reference>
<dbReference type="EMBL" id="AVPJ01000015">
    <property type="protein sequence ID" value="KGN30850.1"/>
    <property type="molecule type" value="Genomic_DNA"/>
</dbReference>
<organism evidence="1 2">
    <name type="scientific">Knoellia sinensis KCTC 19936</name>
    <dbReference type="NCBI Taxonomy" id="1385520"/>
    <lineage>
        <taxon>Bacteria</taxon>
        <taxon>Bacillati</taxon>
        <taxon>Actinomycetota</taxon>
        <taxon>Actinomycetes</taxon>
        <taxon>Micrococcales</taxon>
        <taxon>Intrasporangiaceae</taxon>
        <taxon>Knoellia</taxon>
    </lineage>
</organism>
<sequence>MKAANAMLGPLRNKSGQWLTGEIHERDMSRTPTWHQVVAPNLAHTATVTRGLGMGVDSEQVLWVNEVALDQVNLEVLDRMDEESARAASTSIPAPFQRRGVQQDMTAADTRFGFTIGNVVRDLNEAAAGER</sequence>
<keyword evidence="2" id="KW-1185">Reference proteome</keyword>
<evidence type="ECO:0000313" key="2">
    <source>
        <dbReference type="Proteomes" id="UP000030002"/>
    </source>
</evidence>
<gene>
    <name evidence="1" type="ORF">N802_05500</name>
</gene>
<comment type="caution">
    <text evidence="1">The sequence shown here is derived from an EMBL/GenBank/DDBJ whole genome shotgun (WGS) entry which is preliminary data.</text>
</comment>